<accession>A0A495E5M9</accession>
<dbReference type="AlphaFoldDB" id="A0A495E5M9"/>
<evidence type="ECO:0000313" key="1">
    <source>
        <dbReference type="EMBL" id="RKR12242.1"/>
    </source>
</evidence>
<comment type="caution">
    <text evidence="1">The sequence shown here is derived from an EMBL/GenBank/DDBJ whole genome shotgun (WGS) entry which is preliminary data.</text>
</comment>
<name>A0A495E5M9_9FLAO</name>
<reference evidence="1 2" key="1">
    <citation type="submission" date="2018-10" db="EMBL/GenBank/DDBJ databases">
        <title>Genomic Encyclopedia of Archaeal and Bacterial Type Strains, Phase II (KMG-II): from individual species to whole genera.</title>
        <authorList>
            <person name="Goeker M."/>
        </authorList>
    </citation>
    <scope>NUCLEOTIDE SEQUENCE [LARGE SCALE GENOMIC DNA]</scope>
    <source>
        <strain evidence="1 2">DSM 25230</strain>
    </source>
</reference>
<protein>
    <submittedName>
        <fullName evidence="1">Uncharacterized protein</fullName>
    </submittedName>
</protein>
<gene>
    <name evidence="1" type="ORF">CLV91_2368</name>
</gene>
<proteinExistence type="predicted"/>
<sequence length="38" mass="4297">MIALLIVISVVFVGSLIFNYKQKRAALRPIKVPVENKK</sequence>
<evidence type="ECO:0000313" key="2">
    <source>
        <dbReference type="Proteomes" id="UP000269412"/>
    </source>
</evidence>
<dbReference type="EMBL" id="RBIQ01000009">
    <property type="protein sequence ID" value="RKR12242.1"/>
    <property type="molecule type" value="Genomic_DNA"/>
</dbReference>
<keyword evidence="2" id="KW-1185">Reference proteome</keyword>
<dbReference type="Proteomes" id="UP000269412">
    <property type="component" value="Unassembled WGS sequence"/>
</dbReference>
<organism evidence="1 2">
    <name type="scientific">Maribacter vaceletii</name>
    <dbReference type="NCBI Taxonomy" id="1206816"/>
    <lineage>
        <taxon>Bacteria</taxon>
        <taxon>Pseudomonadati</taxon>
        <taxon>Bacteroidota</taxon>
        <taxon>Flavobacteriia</taxon>
        <taxon>Flavobacteriales</taxon>
        <taxon>Flavobacteriaceae</taxon>
        <taxon>Maribacter</taxon>
    </lineage>
</organism>